<keyword evidence="5 10" id="KW-0863">Zinc-finger</keyword>
<dbReference type="EMBL" id="KV454410">
    <property type="protein sequence ID" value="ODQ65441.1"/>
    <property type="molecule type" value="Genomic_DNA"/>
</dbReference>
<evidence type="ECO:0000256" key="5">
    <source>
        <dbReference type="ARBA" id="ARBA00022771"/>
    </source>
</evidence>
<feature type="non-terminal residue" evidence="12">
    <location>
        <position position="1"/>
    </location>
</feature>
<keyword evidence="3" id="KW-0479">Metal-binding</keyword>
<keyword evidence="9" id="KW-0539">Nucleus</keyword>
<keyword evidence="4" id="KW-0677">Repeat</keyword>
<dbReference type="FunFam" id="3.30.160.60:FF:000761">
    <property type="entry name" value="Zinc finger protein 449"/>
    <property type="match status" value="1"/>
</dbReference>
<dbReference type="GO" id="GO:0005634">
    <property type="term" value="C:nucleus"/>
    <property type="evidence" value="ECO:0007669"/>
    <property type="project" value="UniProtKB-SubCell"/>
</dbReference>
<dbReference type="OrthoDB" id="10018191at2759"/>
<dbReference type="STRING" id="857566.A0A1E3PJ44"/>
<dbReference type="GO" id="GO:0010468">
    <property type="term" value="P:regulation of gene expression"/>
    <property type="evidence" value="ECO:0007669"/>
    <property type="project" value="TreeGrafter"/>
</dbReference>
<comment type="similarity">
    <text evidence="2">Belongs to the krueppel C2H2-type zinc-finger protein family.</text>
</comment>
<dbReference type="PROSITE" id="PS50157">
    <property type="entry name" value="ZINC_FINGER_C2H2_2"/>
    <property type="match status" value="1"/>
</dbReference>
<dbReference type="InterPro" id="IPR013087">
    <property type="entry name" value="Znf_C2H2_type"/>
</dbReference>
<dbReference type="SMART" id="SM00355">
    <property type="entry name" value="ZnF_C2H2"/>
    <property type="match status" value="2"/>
</dbReference>
<accession>A0A1E3PJ44</accession>
<dbReference type="Gene3D" id="3.30.160.60">
    <property type="entry name" value="Classic Zinc Finger"/>
    <property type="match status" value="1"/>
</dbReference>
<evidence type="ECO:0000256" key="1">
    <source>
        <dbReference type="ARBA" id="ARBA00004123"/>
    </source>
</evidence>
<dbReference type="InterPro" id="IPR050331">
    <property type="entry name" value="Zinc_finger"/>
</dbReference>
<evidence type="ECO:0000256" key="10">
    <source>
        <dbReference type="PROSITE-ProRule" id="PRU00042"/>
    </source>
</evidence>
<evidence type="ECO:0000256" key="3">
    <source>
        <dbReference type="ARBA" id="ARBA00022723"/>
    </source>
</evidence>
<reference evidence="12 13" key="1">
    <citation type="journal article" date="2016" name="Proc. Natl. Acad. Sci. U.S.A.">
        <title>Comparative genomics of biotechnologically important yeasts.</title>
        <authorList>
            <person name="Riley R."/>
            <person name="Haridas S."/>
            <person name="Wolfe K.H."/>
            <person name="Lopes M.R."/>
            <person name="Hittinger C.T."/>
            <person name="Goeker M."/>
            <person name="Salamov A.A."/>
            <person name="Wisecaver J.H."/>
            <person name="Long T.M."/>
            <person name="Calvey C.H."/>
            <person name="Aerts A.L."/>
            <person name="Barry K.W."/>
            <person name="Choi C."/>
            <person name="Clum A."/>
            <person name="Coughlan A.Y."/>
            <person name="Deshpande S."/>
            <person name="Douglass A.P."/>
            <person name="Hanson S.J."/>
            <person name="Klenk H.-P."/>
            <person name="LaButti K.M."/>
            <person name="Lapidus A."/>
            <person name="Lindquist E.A."/>
            <person name="Lipzen A.M."/>
            <person name="Meier-Kolthoff J.P."/>
            <person name="Ohm R.A."/>
            <person name="Otillar R.P."/>
            <person name="Pangilinan J.L."/>
            <person name="Peng Y."/>
            <person name="Rokas A."/>
            <person name="Rosa C.A."/>
            <person name="Scheuner C."/>
            <person name="Sibirny A.A."/>
            <person name="Slot J.C."/>
            <person name="Stielow J.B."/>
            <person name="Sun H."/>
            <person name="Kurtzman C.P."/>
            <person name="Blackwell M."/>
            <person name="Grigoriev I.V."/>
            <person name="Jeffries T.W."/>
        </authorList>
    </citation>
    <scope>NUCLEOTIDE SEQUENCE [LARGE SCALE GENOMIC DNA]</scope>
    <source>
        <strain evidence="12 13">DSM 6958</strain>
    </source>
</reference>
<dbReference type="Pfam" id="PF00096">
    <property type="entry name" value="zf-C2H2"/>
    <property type="match status" value="1"/>
</dbReference>
<gene>
    <name evidence="12" type="ORF">NADFUDRAFT_8495</name>
</gene>
<keyword evidence="13" id="KW-1185">Reference proteome</keyword>
<evidence type="ECO:0000256" key="6">
    <source>
        <dbReference type="ARBA" id="ARBA00022833"/>
    </source>
</evidence>
<keyword evidence="6" id="KW-0862">Zinc</keyword>
<keyword evidence="7" id="KW-0805">Transcription regulation</keyword>
<evidence type="ECO:0000313" key="13">
    <source>
        <dbReference type="Proteomes" id="UP000095009"/>
    </source>
</evidence>
<protein>
    <recommendedName>
        <fullName evidence="11">C2H2-type domain-containing protein</fullName>
    </recommendedName>
</protein>
<dbReference type="GO" id="GO:0008270">
    <property type="term" value="F:zinc ion binding"/>
    <property type="evidence" value="ECO:0007669"/>
    <property type="project" value="UniProtKB-KW"/>
</dbReference>
<evidence type="ECO:0000256" key="9">
    <source>
        <dbReference type="ARBA" id="ARBA00023242"/>
    </source>
</evidence>
<evidence type="ECO:0000259" key="11">
    <source>
        <dbReference type="PROSITE" id="PS50157"/>
    </source>
</evidence>
<dbReference type="Proteomes" id="UP000095009">
    <property type="component" value="Unassembled WGS sequence"/>
</dbReference>
<name>A0A1E3PJ44_9ASCO</name>
<dbReference type="PANTHER" id="PTHR16515">
    <property type="entry name" value="PR DOMAIN ZINC FINGER PROTEIN"/>
    <property type="match status" value="1"/>
</dbReference>
<proteinExistence type="inferred from homology"/>
<organism evidence="12 13">
    <name type="scientific">Nadsonia fulvescens var. elongata DSM 6958</name>
    <dbReference type="NCBI Taxonomy" id="857566"/>
    <lineage>
        <taxon>Eukaryota</taxon>
        <taxon>Fungi</taxon>
        <taxon>Dikarya</taxon>
        <taxon>Ascomycota</taxon>
        <taxon>Saccharomycotina</taxon>
        <taxon>Dipodascomycetes</taxon>
        <taxon>Dipodascales</taxon>
        <taxon>Dipodascales incertae sedis</taxon>
        <taxon>Nadsonia</taxon>
    </lineage>
</organism>
<sequence length="148" mass="16758">RKKRQCSVCQGWFSNLATHKSIHLSDKSRPHTCKVCGRGFARPNDLFRHQKSHRGDAPFNCPFYKPAQIVTSTDNTTIMNSPSCHQTGGFSRCDTFKNHLKAMHFAYPLGVKKKDRNGAKGKCKHCGMNFESVEDWVTNHVETGECTK</sequence>
<evidence type="ECO:0000256" key="4">
    <source>
        <dbReference type="ARBA" id="ARBA00022737"/>
    </source>
</evidence>
<evidence type="ECO:0000256" key="7">
    <source>
        <dbReference type="ARBA" id="ARBA00023015"/>
    </source>
</evidence>
<dbReference type="AlphaFoldDB" id="A0A1E3PJ44"/>
<dbReference type="PROSITE" id="PS00028">
    <property type="entry name" value="ZINC_FINGER_C2H2_1"/>
    <property type="match status" value="1"/>
</dbReference>
<evidence type="ECO:0000313" key="12">
    <source>
        <dbReference type="EMBL" id="ODQ65441.1"/>
    </source>
</evidence>
<dbReference type="InterPro" id="IPR036236">
    <property type="entry name" value="Znf_C2H2_sf"/>
</dbReference>
<feature type="domain" description="C2H2-type" evidence="11">
    <location>
        <begin position="31"/>
        <end position="58"/>
    </location>
</feature>
<comment type="subcellular location">
    <subcellularLocation>
        <location evidence="1">Nucleus</location>
    </subcellularLocation>
</comment>
<feature type="non-terminal residue" evidence="12">
    <location>
        <position position="148"/>
    </location>
</feature>
<evidence type="ECO:0000256" key="8">
    <source>
        <dbReference type="ARBA" id="ARBA00023163"/>
    </source>
</evidence>
<dbReference type="PANTHER" id="PTHR16515:SF49">
    <property type="entry name" value="GASTRULA ZINC FINGER PROTEIN XLCGF49.1-LIKE-RELATED"/>
    <property type="match status" value="1"/>
</dbReference>
<keyword evidence="8" id="KW-0804">Transcription</keyword>
<dbReference type="SUPFAM" id="SSF57667">
    <property type="entry name" value="beta-beta-alpha zinc fingers"/>
    <property type="match status" value="1"/>
</dbReference>
<evidence type="ECO:0000256" key="2">
    <source>
        <dbReference type="ARBA" id="ARBA00006991"/>
    </source>
</evidence>